<dbReference type="Proteomes" id="UP001143370">
    <property type="component" value="Unassembled WGS sequence"/>
</dbReference>
<comment type="caution">
    <text evidence="1">The sequence shown here is derived from an EMBL/GenBank/DDBJ whole genome shotgun (WGS) entry which is preliminary data.</text>
</comment>
<organism evidence="1 2">
    <name type="scientific">Ancylobacter dichloromethanicus</name>
    <dbReference type="NCBI Taxonomy" id="518825"/>
    <lineage>
        <taxon>Bacteria</taxon>
        <taxon>Pseudomonadati</taxon>
        <taxon>Pseudomonadota</taxon>
        <taxon>Alphaproteobacteria</taxon>
        <taxon>Hyphomicrobiales</taxon>
        <taxon>Xanthobacteraceae</taxon>
        <taxon>Ancylobacter</taxon>
    </lineage>
</organism>
<dbReference type="AlphaFoldDB" id="A0A9W6MZ73"/>
<sequence>MPIGFDFCAIAGIAAALGCPPPVTAYFFDAAEPAALGAIHDRLRDRDNG</sequence>
<gene>
    <name evidence="1" type="ORF">GCM10017643_18270</name>
</gene>
<dbReference type="EMBL" id="BSFJ01000005">
    <property type="protein sequence ID" value="GLK71712.1"/>
    <property type="molecule type" value="Genomic_DNA"/>
</dbReference>
<evidence type="ECO:0000313" key="1">
    <source>
        <dbReference type="EMBL" id="GLK71712.1"/>
    </source>
</evidence>
<reference evidence="1" key="2">
    <citation type="submission" date="2023-01" db="EMBL/GenBank/DDBJ databases">
        <authorList>
            <person name="Sun Q."/>
            <person name="Evtushenko L."/>
        </authorList>
    </citation>
    <scope>NUCLEOTIDE SEQUENCE</scope>
    <source>
        <strain evidence="1">VKM B-2484</strain>
    </source>
</reference>
<name>A0A9W6MZ73_9HYPH</name>
<keyword evidence="2" id="KW-1185">Reference proteome</keyword>
<accession>A0A9W6MZ73</accession>
<proteinExistence type="predicted"/>
<reference evidence="1" key="1">
    <citation type="journal article" date="2014" name="Int. J. Syst. Evol. Microbiol.">
        <title>Complete genome sequence of Corynebacterium casei LMG S-19264T (=DSM 44701T), isolated from a smear-ripened cheese.</title>
        <authorList>
            <consortium name="US DOE Joint Genome Institute (JGI-PGF)"/>
            <person name="Walter F."/>
            <person name="Albersmeier A."/>
            <person name="Kalinowski J."/>
            <person name="Ruckert C."/>
        </authorList>
    </citation>
    <scope>NUCLEOTIDE SEQUENCE</scope>
    <source>
        <strain evidence="1">VKM B-2484</strain>
    </source>
</reference>
<evidence type="ECO:0000313" key="2">
    <source>
        <dbReference type="Proteomes" id="UP001143370"/>
    </source>
</evidence>
<protein>
    <submittedName>
        <fullName evidence="1">Uncharacterized protein</fullName>
    </submittedName>
</protein>
<dbReference type="RefSeq" id="WP_213373048.1">
    <property type="nucleotide sequence ID" value="NZ_BSFJ01000005.1"/>
</dbReference>